<comment type="caution">
    <text evidence="2">The sequence shown here is derived from an EMBL/GenBank/DDBJ whole genome shotgun (WGS) entry which is preliminary data.</text>
</comment>
<dbReference type="EMBL" id="VMNW02000027">
    <property type="protein sequence ID" value="KAA9159752.1"/>
    <property type="molecule type" value="Genomic_DNA"/>
</dbReference>
<dbReference type="Gene3D" id="1.10.10.2840">
    <property type="entry name" value="PucR C-terminal helix-turn-helix domain"/>
    <property type="match status" value="1"/>
</dbReference>
<dbReference type="RefSeq" id="WP_144746855.1">
    <property type="nucleotide sequence ID" value="NZ_VMNW02000027.1"/>
</dbReference>
<dbReference type="PANTHER" id="PTHR33744:SF1">
    <property type="entry name" value="DNA-BINDING TRANSCRIPTIONAL ACTIVATOR ADER"/>
    <property type="match status" value="1"/>
</dbReference>
<dbReference type="AlphaFoldDB" id="A0A5N0V380"/>
<name>A0A5N0V380_9PSEU</name>
<accession>A0A5N0V380</accession>
<dbReference type="Proteomes" id="UP000319769">
    <property type="component" value="Unassembled WGS sequence"/>
</dbReference>
<dbReference type="InterPro" id="IPR042070">
    <property type="entry name" value="PucR_C-HTH_sf"/>
</dbReference>
<evidence type="ECO:0000313" key="3">
    <source>
        <dbReference type="Proteomes" id="UP000319769"/>
    </source>
</evidence>
<reference evidence="2" key="1">
    <citation type="submission" date="2019-09" db="EMBL/GenBank/DDBJ databases">
        <authorList>
            <person name="Teo W.F.A."/>
            <person name="Duangmal K."/>
        </authorList>
    </citation>
    <scope>NUCLEOTIDE SEQUENCE [LARGE SCALE GENOMIC DNA]</scope>
    <source>
        <strain evidence="2">K81G1</strain>
    </source>
</reference>
<proteinExistence type="predicted"/>
<sequence>MISGSTAALIRDDVLAAVGRSVPGPVAERVLADYLAAVATGFEWTEERRGYYAQHADVARAVLRALWRHLEVLAREGHLQWDAVWRLGDIALAAQDEIDASAAGHRRLLEQLLSEKESERRAAQRTARQVGWPMPETLCMVVLTGQPTELPAGALADLRREVPRVLVPDPDGQAWARCFQGPRAVVGPVVPSTEAVRSLEQALEVGQLVQAGFVAADDVVWCDEHLRALLLMRNRGLIRQLGDRTLAPLKTMEPKKRARSWETLLAWLRARGNLAEVAEILRLHPQTVRYRMKELHRLYGESLDDPGFRLDLELALRGLAALYAGQVARDGVPPLVNVLRARGLPDLADEYSGDRV</sequence>
<dbReference type="InterPro" id="IPR025736">
    <property type="entry name" value="PucR_C-HTH_dom"/>
</dbReference>
<feature type="domain" description="PucR C-terminal helix-turn-helix" evidence="1">
    <location>
        <begin position="262"/>
        <end position="317"/>
    </location>
</feature>
<dbReference type="OrthoDB" id="5243741at2"/>
<evidence type="ECO:0000313" key="2">
    <source>
        <dbReference type="EMBL" id="KAA9159752.1"/>
    </source>
</evidence>
<gene>
    <name evidence="2" type="ORF">FPZ12_019165</name>
</gene>
<dbReference type="PANTHER" id="PTHR33744">
    <property type="entry name" value="CARBOHYDRATE DIACID REGULATOR"/>
    <property type="match status" value="1"/>
</dbReference>
<dbReference type="InterPro" id="IPR051448">
    <property type="entry name" value="CdaR-like_regulators"/>
</dbReference>
<keyword evidence="3" id="KW-1185">Reference proteome</keyword>
<evidence type="ECO:0000259" key="1">
    <source>
        <dbReference type="Pfam" id="PF13556"/>
    </source>
</evidence>
<organism evidence="2 3">
    <name type="scientific">Amycolatopsis acidicola</name>
    <dbReference type="NCBI Taxonomy" id="2596893"/>
    <lineage>
        <taxon>Bacteria</taxon>
        <taxon>Bacillati</taxon>
        <taxon>Actinomycetota</taxon>
        <taxon>Actinomycetes</taxon>
        <taxon>Pseudonocardiales</taxon>
        <taxon>Pseudonocardiaceae</taxon>
        <taxon>Amycolatopsis</taxon>
    </lineage>
</organism>
<protein>
    <submittedName>
        <fullName evidence="2">PucR family transcriptional regulator</fullName>
    </submittedName>
</protein>
<dbReference type="Pfam" id="PF13556">
    <property type="entry name" value="HTH_30"/>
    <property type="match status" value="1"/>
</dbReference>